<evidence type="ECO:0000256" key="10">
    <source>
        <dbReference type="SAM" id="Phobius"/>
    </source>
</evidence>
<evidence type="ECO:0000256" key="5">
    <source>
        <dbReference type="ARBA" id="ARBA00022692"/>
    </source>
</evidence>
<dbReference type="PIRSF" id="PIRSF006603">
    <property type="entry name" value="DinF"/>
    <property type="match status" value="1"/>
</dbReference>
<dbReference type="RefSeq" id="WP_059286569.1">
    <property type="nucleotide sequence ID" value="NZ_LNQU01000091.1"/>
</dbReference>
<feature type="transmembrane region" description="Helical" evidence="10">
    <location>
        <begin position="168"/>
        <end position="192"/>
    </location>
</feature>
<feature type="transmembrane region" description="Helical" evidence="10">
    <location>
        <begin position="244"/>
        <end position="272"/>
    </location>
</feature>
<evidence type="ECO:0000256" key="9">
    <source>
        <dbReference type="ARBA" id="ARBA00031636"/>
    </source>
</evidence>
<dbReference type="CDD" id="cd13131">
    <property type="entry name" value="MATE_NorM_like"/>
    <property type="match status" value="1"/>
</dbReference>
<keyword evidence="5 10" id="KW-0812">Transmembrane</keyword>
<feature type="transmembrane region" description="Helical" evidence="10">
    <location>
        <begin position="397"/>
        <end position="422"/>
    </location>
</feature>
<dbReference type="PANTHER" id="PTHR43298">
    <property type="entry name" value="MULTIDRUG RESISTANCE PROTEIN NORM-RELATED"/>
    <property type="match status" value="1"/>
</dbReference>
<evidence type="ECO:0000256" key="1">
    <source>
        <dbReference type="ARBA" id="ARBA00004429"/>
    </source>
</evidence>
<evidence type="ECO:0000313" key="12">
    <source>
        <dbReference type="Proteomes" id="UP000248395"/>
    </source>
</evidence>
<keyword evidence="2" id="KW-0813">Transport</keyword>
<evidence type="ECO:0000256" key="6">
    <source>
        <dbReference type="ARBA" id="ARBA00022989"/>
    </source>
</evidence>
<evidence type="ECO:0000256" key="3">
    <source>
        <dbReference type="ARBA" id="ARBA00022449"/>
    </source>
</evidence>
<feature type="transmembrane region" description="Helical" evidence="10">
    <location>
        <begin position="101"/>
        <end position="118"/>
    </location>
</feature>
<keyword evidence="8 10" id="KW-0472">Membrane</keyword>
<feature type="transmembrane region" description="Helical" evidence="10">
    <location>
        <begin position="428"/>
        <end position="450"/>
    </location>
</feature>
<sequence length="465" mass="50327">MLQQLKSAPPGAISSEARQISRLALPMMIAQIAQVATGFVDTVMAGRVSTDDLAAVSLGASIFITVYVTLMGVVTALNPVLSHQLGAGQTEQLGETGRQGIWFGLFVGLLGAAAMLLAEHPLRLWLQLPTDVEDKVMLFITGTAVGMPAAMMHRALHAYASSLNRPRVIMVVSLIALALNIPLNYALIHGLFGLPRLGGAGCGWATGIVFWFNCLTLFAYICWHRHFRPYGLTRQMSWPDWKRYGAFLKLGLPIGLSFFVEVSLFSFIALLIAKLGMTVVASHQSVLNFSSIIYMLPQSISTALTVRVGQRAGAGDYRGARFVAGVGLLVGLVTALCTMLLVLWLRQDIMAVYSPDPRVIAMGSTLLLFAAVFQLTDAAQTIASGALRGYKLTTVPMIIHITAFWGIGLGLGITLGLTDWLVPPMGIYGFWLALVFSLSIAALLLVSYLARESHRRLHRQTPQES</sequence>
<keyword evidence="6 10" id="KW-1133">Transmembrane helix</keyword>
<organism evidence="11 12">
    <name type="scientific">Aquitalea magnusonii</name>
    <dbReference type="NCBI Taxonomy" id="332411"/>
    <lineage>
        <taxon>Bacteria</taxon>
        <taxon>Pseudomonadati</taxon>
        <taxon>Pseudomonadota</taxon>
        <taxon>Betaproteobacteria</taxon>
        <taxon>Neisseriales</taxon>
        <taxon>Chromobacteriaceae</taxon>
        <taxon>Aquitalea</taxon>
    </lineage>
</organism>
<protein>
    <recommendedName>
        <fullName evidence="9">Multidrug-efflux transporter</fullName>
    </recommendedName>
</protein>
<dbReference type="InterPro" id="IPR050222">
    <property type="entry name" value="MATE_MdtK"/>
</dbReference>
<evidence type="ECO:0000256" key="4">
    <source>
        <dbReference type="ARBA" id="ARBA00022475"/>
    </source>
</evidence>
<feature type="transmembrane region" description="Helical" evidence="10">
    <location>
        <begin position="292"/>
        <end position="310"/>
    </location>
</feature>
<name>A0A318JJ61_9NEIS</name>
<feature type="transmembrane region" description="Helical" evidence="10">
    <location>
        <begin position="138"/>
        <end position="156"/>
    </location>
</feature>
<dbReference type="InterPro" id="IPR002528">
    <property type="entry name" value="MATE_fam"/>
</dbReference>
<evidence type="ECO:0000256" key="2">
    <source>
        <dbReference type="ARBA" id="ARBA00022448"/>
    </source>
</evidence>
<dbReference type="InterPro" id="IPR048279">
    <property type="entry name" value="MdtK-like"/>
</dbReference>
<dbReference type="GO" id="GO:0005886">
    <property type="term" value="C:plasma membrane"/>
    <property type="evidence" value="ECO:0007669"/>
    <property type="project" value="UniProtKB-SubCell"/>
</dbReference>
<dbReference type="GO" id="GO:0042910">
    <property type="term" value="F:xenobiotic transmembrane transporter activity"/>
    <property type="evidence" value="ECO:0007669"/>
    <property type="project" value="InterPro"/>
</dbReference>
<proteinExistence type="predicted"/>
<keyword evidence="4" id="KW-1003">Cell membrane</keyword>
<feature type="transmembrane region" description="Helical" evidence="10">
    <location>
        <begin position="20"/>
        <end position="40"/>
    </location>
</feature>
<dbReference type="NCBIfam" id="TIGR00797">
    <property type="entry name" value="matE"/>
    <property type="match status" value="1"/>
</dbReference>
<accession>A0A318JJ61</accession>
<dbReference type="OrthoDB" id="9780160at2"/>
<dbReference type="Pfam" id="PF01554">
    <property type="entry name" value="MatE"/>
    <property type="match status" value="2"/>
</dbReference>
<evidence type="ECO:0000256" key="7">
    <source>
        <dbReference type="ARBA" id="ARBA00023065"/>
    </source>
</evidence>
<dbReference type="GO" id="GO:0015297">
    <property type="term" value="F:antiporter activity"/>
    <property type="evidence" value="ECO:0007669"/>
    <property type="project" value="UniProtKB-KW"/>
</dbReference>
<dbReference type="Proteomes" id="UP000248395">
    <property type="component" value="Unassembled WGS sequence"/>
</dbReference>
<keyword evidence="12" id="KW-1185">Reference proteome</keyword>
<feature type="transmembrane region" description="Helical" evidence="10">
    <location>
        <begin position="204"/>
        <end position="223"/>
    </location>
</feature>
<comment type="caution">
    <text evidence="11">The sequence shown here is derived from an EMBL/GenBank/DDBJ whole genome shotgun (WGS) entry which is preliminary data.</text>
</comment>
<feature type="transmembrane region" description="Helical" evidence="10">
    <location>
        <begin position="60"/>
        <end position="81"/>
    </location>
</feature>
<keyword evidence="7" id="KW-0406">Ion transport</keyword>
<dbReference type="GO" id="GO:0006811">
    <property type="term" value="P:monoatomic ion transport"/>
    <property type="evidence" value="ECO:0007669"/>
    <property type="project" value="UniProtKB-KW"/>
</dbReference>
<dbReference type="PANTHER" id="PTHR43298:SF2">
    <property type="entry name" value="FMN_FAD EXPORTER YEEO-RELATED"/>
    <property type="match status" value="1"/>
</dbReference>
<keyword evidence="3" id="KW-0050">Antiport</keyword>
<reference evidence="11 12" key="1">
    <citation type="submission" date="2018-05" db="EMBL/GenBank/DDBJ databases">
        <title>Genomic Encyclopedia of Type Strains, Phase IV (KMG-IV): sequencing the most valuable type-strain genomes for metagenomic binning, comparative biology and taxonomic classification.</title>
        <authorList>
            <person name="Goeker M."/>
        </authorList>
    </citation>
    <scope>NUCLEOTIDE SEQUENCE [LARGE SCALE GENOMIC DNA]</scope>
    <source>
        <strain evidence="11 12">DSM 25134</strain>
    </source>
</reference>
<feature type="transmembrane region" description="Helical" evidence="10">
    <location>
        <begin position="357"/>
        <end position="376"/>
    </location>
</feature>
<feature type="transmembrane region" description="Helical" evidence="10">
    <location>
        <begin position="322"/>
        <end position="345"/>
    </location>
</feature>
<evidence type="ECO:0000313" key="11">
    <source>
        <dbReference type="EMBL" id="PXX49157.1"/>
    </source>
</evidence>
<comment type="subcellular location">
    <subcellularLocation>
        <location evidence="1">Cell inner membrane</location>
        <topology evidence="1">Multi-pass membrane protein</topology>
    </subcellularLocation>
</comment>
<gene>
    <name evidence="11" type="ORF">DFR38_105200</name>
</gene>
<evidence type="ECO:0000256" key="8">
    <source>
        <dbReference type="ARBA" id="ARBA00023136"/>
    </source>
</evidence>
<dbReference type="AlphaFoldDB" id="A0A318JJ61"/>
<dbReference type="EMBL" id="QJKC01000005">
    <property type="protein sequence ID" value="PXX49157.1"/>
    <property type="molecule type" value="Genomic_DNA"/>
</dbReference>